<dbReference type="InterPro" id="IPR014347">
    <property type="entry name" value="Tautomerase/MIF_sf"/>
</dbReference>
<protein>
    <recommendedName>
        <fullName evidence="4">Tautomerase</fullName>
        <ecNumber evidence="4">5.3.2.-</ecNumber>
    </recommendedName>
</protein>
<evidence type="ECO:0000256" key="2">
    <source>
        <dbReference type="ARBA" id="ARBA00023235"/>
    </source>
</evidence>
<comment type="caution">
    <text evidence="6">The sequence shown here is derived from an EMBL/GenBank/DDBJ whole genome shotgun (WGS) entry which is preliminary data.</text>
</comment>
<dbReference type="PANTHER" id="PTHR35530">
    <property type="entry name" value="TAUTOMERASE-RELATED"/>
    <property type="match status" value="1"/>
</dbReference>
<evidence type="ECO:0000313" key="6">
    <source>
        <dbReference type="EMBL" id="MBO1919979.1"/>
    </source>
</evidence>
<sequence length="61" mass="6742">MPIINMKLLEGRSDEQLKNLVSEVTNAVEKTTGANKETIQVVIEEMKPSHYGVGGVRKSDQ</sequence>
<gene>
    <name evidence="6" type="ORF">J4710_07945</name>
</gene>
<comment type="similarity">
    <text evidence="1 4">Belongs to the 4-oxalocrotonate tautomerase family.</text>
</comment>
<proteinExistence type="inferred from homology"/>
<dbReference type="AlphaFoldDB" id="A0A939NC95"/>
<dbReference type="GO" id="GO:0016853">
    <property type="term" value="F:isomerase activity"/>
    <property type="evidence" value="ECO:0007669"/>
    <property type="project" value="UniProtKB-UniRule"/>
</dbReference>
<dbReference type="SUPFAM" id="SSF55331">
    <property type="entry name" value="Tautomerase/MIF"/>
    <property type="match status" value="1"/>
</dbReference>
<reference evidence="6" key="1">
    <citation type="submission" date="2021-03" db="EMBL/GenBank/DDBJ databases">
        <title>Molecular epidemiology and mechanisms of colistin and carbapenem resistance in Enterobacteriaceae from clinical isolates, the environment and porcine samples in Pretoria, South Africa.</title>
        <authorList>
            <person name="Bogoshi D."/>
            <person name="Mbelle N.M."/>
            <person name="Naidoo V."/>
            <person name="Osei Sekyere J."/>
        </authorList>
    </citation>
    <scope>NUCLEOTIDE SEQUENCE</scope>
    <source>
        <strain evidence="6">ESB009</strain>
    </source>
</reference>
<dbReference type="EC" id="5.3.2.-" evidence="4"/>
<dbReference type="Pfam" id="PF01361">
    <property type="entry name" value="Tautomerase"/>
    <property type="match status" value="1"/>
</dbReference>
<keyword evidence="2 4" id="KW-0413">Isomerase</keyword>
<dbReference type="EMBL" id="JAGETT010000048">
    <property type="protein sequence ID" value="MBO1919979.1"/>
    <property type="molecule type" value="Genomic_DNA"/>
</dbReference>
<feature type="active site" description="Proton acceptor; via imino nitrogen" evidence="3">
    <location>
        <position position="2"/>
    </location>
</feature>
<evidence type="ECO:0000256" key="1">
    <source>
        <dbReference type="ARBA" id="ARBA00006723"/>
    </source>
</evidence>
<dbReference type="NCBIfam" id="TIGR00013">
    <property type="entry name" value="taut"/>
    <property type="match status" value="1"/>
</dbReference>
<evidence type="ECO:0000256" key="3">
    <source>
        <dbReference type="PIRSR" id="PIRSR618191-1"/>
    </source>
</evidence>
<evidence type="ECO:0000256" key="4">
    <source>
        <dbReference type="RuleBase" id="RU362032"/>
    </source>
</evidence>
<feature type="domain" description="4-oxalocrotonate tautomerase-like" evidence="5">
    <location>
        <begin position="2"/>
        <end position="60"/>
    </location>
</feature>
<dbReference type="InterPro" id="IPR018191">
    <property type="entry name" value="4-OT"/>
</dbReference>
<name>A0A939NC95_STAXY</name>
<accession>A0A939NC95</accession>
<organism evidence="6">
    <name type="scientific">Staphylococcus xylosus</name>
    <dbReference type="NCBI Taxonomy" id="1288"/>
    <lineage>
        <taxon>Bacteria</taxon>
        <taxon>Bacillati</taxon>
        <taxon>Bacillota</taxon>
        <taxon>Bacilli</taxon>
        <taxon>Bacillales</taxon>
        <taxon>Staphylococcaceae</taxon>
        <taxon>Staphylococcus</taxon>
    </lineage>
</organism>
<dbReference type="NCBIfam" id="NF002571">
    <property type="entry name" value="PRK02220.1"/>
    <property type="match status" value="1"/>
</dbReference>
<dbReference type="CDD" id="cd00491">
    <property type="entry name" value="4Oxalocrotonate_Tautomerase"/>
    <property type="match status" value="1"/>
</dbReference>
<dbReference type="Gene3D" id="3.30.429.10">
    <property type="entry name" value="Macrophage Migration Inhibitory Factor"/>
    <property type="match status" value="1"/>
</dbReference>
<dbReference type="PANTHER" id="PTHR35530:SF1">
    <property type="entry name" value="2-HYDROXYMUCONATE TAUTOMERASE"/>
    <property type="match status" value="1"/>
</dbReference>
<dbReference type="InterPro" id="IPR004370">
    <property type="entry name" value="4-OT-like_dom"/>
</dbReference>
<evidence type="ECO:0000259" key="5">
    <source>
        <dbReference type="Pfam" id="PF01361"/>
    </source>
</evidence>